<keyword evidence="11" id="KW-0460">Magnesium</keyword>
<feature type="binding site" evidence="11">
    <location>
        <position position="158"/>
    </location>
    <ligand>
        <name>ATP</name>
        <dbReference type="ChEBI" id="CHEBI:30616"/>
    </ligand>
</feature>
<dbReference type="EC" id="2.7.1.71" evidence="3 11"/>
<dbReference type="PANTHER" id="PTHR21087">
    <property type="entry name" value="SHIKIMATE KINASE"/>
    <property type="match status" value="1"/>
</dbReference>
<reference evidence="12 13" key="1">
    <citation type="journal article" date="2012" name="J. Bacteriol.">
        <title>Genome Sequence of the Lantibiotic Bacteriocin Producer Streptococcus salivarius Strain K12.</title>
        <authorList>
            <person name="Barretto C."/>
            <person name="Alvarez-Martin P."/>
            <person name="Foata F."/>
            <person name="Renault P."/>
            <person name="Berger B."/>
        </authorList>
    </citation>
    <scope>NUCLEOTIDE SEQUENCE [LARGE SCALE GENOMIC DNA]</scope>
    <source>
        <strain evidence="12 13">K12</strain>
    </source>
</reference>
<evidence type="ECO:0000256" key="3">
    <source>
        <dbReference type="ARBA" id="ARBA00012154"/>
    </source>
</evidence>
<evidence type="ECO:0000256" key="4">
    <source>
        <dbReference type="ARBA" id="ARBA00022605"/>
    </source>
</evidence>
<dbReference type="CDD" id="cd00464">
    <property type="entry name" value="SK"/>
    <property type="match status" value="1"/>
</dbReference>
<dbReference type="AlphaFoldDB" id="J7TXC2"/>
<feature type="binding site" evidence="11">
    <location>
        <position position="21"/>
    </location>
    <ligand>
        <name>Mg(2+)</name>
        <dbReference type="ChEBI" id="CHEBI:18420"/>
    </ligand>
</feature>
<evidence type="ECO:0000256" key="2">
    <source>
        <dbReference type="ARBA" id="ARBA00006997"/>
    </source>
</evidence>
<comment type="catalytic activity">
    <reaction evidence="10 11">
        <text>shikimate + ATP = 3-phosphoshikimate + ADP + H(+)</text>
        <dbReference type="Rhea" id="RHEA:13121"/>
        <dbReference type="ChEBI" id="CHEBI:15378"/>
        <dbReference type="ChEBI" id="CHEBI:30616"/>
        <dbReference type="ChEBI" id="CHEBI:36208"/>
        <dbReference type="ChEBI" id="CHEBI:145989"/>
        <dbReference type="ChEBI" id="CHEBI:456216"/>
        <dbReference type="EC" id="2.7.1.71"/>
    </reaction>
</comment>
<proteinExistence type="inferred from homology"/>
<keyword evidence="6 11" id="KW-0547">Nucleotide-binding</keyword>
<dbReference type="GO" id="GO:0009423">
    <property type="term" value="P:chorismate biosynthetic process"/>
    <property type="evidence" value="ECO:0007669"/>
    <property type="project" value="UniProtKB-UniRule"/>
</dbReference>
<dbReference type="SUPFAM" id="SSF52540">
    <property type="entry name" value="P-loop containing nucleoside triphosphate hydrolases"/>
    <property type="match status" value="1"/>
</dbReference>
<keyword evidence="4 11" id="KW-0028">Amino-acid biosynthesis</keyword>
<dbReference type="PANTHER" id="PTHR21087:SF16">
    <property type="entry name" value="SHIKIMATE KINASE 1, CHLOROPLASTIC"/>
    <property type="match status" value="1"/>
</dbReference>
<keyword evidence="13" id="KW-1185">Reference proteome</keyword>
<keyword evidence="11" id="KW-0479">Metal-binding</keyword>
<comment type="subunit">
    <text evidence="11">Monomer.</text>
</comment>
<accession>J7TXC2</accession>
<feature type="binding site" evidence="11">
    <location>
        <position position="123"/>
    </location>
    <ligand>
        <name>ATP</name>
        <dbReference type="ChEBI" id="CHEBI:30616"/>
    </ligand>
</feature>
<dbReference type="HAMAP" id="MF_00109">
    <property type="entry name" value="Shikimate_kinase"/>
    <property type="match status" value="1"/>
</dbReference>
<dbReference type="PRINTS" id="PR01100">
    <property type="entry name" value="SHIKIMTKNASE"/>
</dbReference>
<dbReference type="Proteomes" id="UP000006983">
    <property type="component" value="Unassembled WGS sequence"/>
</dbReference>
<dbReference type="InterPro" id="IPR031322">
    <property type="entry name" value="Shikimate/glucono_kinase"/>
</dbReference>
<dbReference type="GO" id="GO:0004765">
    <property type="term" value="F:shikimate kinase activity"/>
    <property type="evidence" value="ECO:0007669"/>
    <property type="project" value="UniProtKB-UniRule"/>
</dbReference>
<evidence type="ECO:0000256" key="1">
    <source>
        <dbReference type="ARBA" id="ARBA00004842"/>
    </source>
</evidence>
<evidence type="ECO:0000313" key="12">
    <source>
        <dbReference type="EMBL" id="EJO16728.1"/>
    </source>
</evidence>
<comment type="pathway">
    <text evidence="1 11">Metabolic intermediate biosynthesis; chorismate biosynthesis; chorismate from D-erythrose 4-phosphate and phosphoenolpyruvate: step 5/7.</text>
</comment>
<dbReference type="InterPro" id="IPR000623">
    <property type="entry name" value="Shikimate_kinase/TSH1"/>
</dbReference>
<keyword evidence="8 11" id="KW-0067">ATP-binding</keyword>
<keyword evidence="11" id="KW-0963">Cytoplasm</keyword>
<dbReference type="EMBL" id="ALIF01000001">
    <property type="protein sequence ID" value="EJO16728.1"/>
    <property type="molecule type" value="Genomic_DNA"/>
</dbReference>
<dbReference type="UniPathway" id="UPA00053">
    <property type="reaction ID" value="UER00088"/>
</dbReference>
<keyword evidence="7 11" id="KW-0418">Kinase</keyword>
<comment type="cofactor">
    <cofactor evidence="11">
        <name>Mg(2+)</name>
        <dbReference type="ChEBI" id="CHEBI:18420"/>
    </cofactor>
    <text evidence="11">Binds 1 Mg(2+) ion per subunit.</text>
</comment>
<feature type="binding site" evidence="11">
    <location>
        <position position="35"/>
    </location>
    <ligand>
        <name>substrate</name>
    </ligand>
</feature>
<dbReference type="GO" id="GO:0009073">
    <property type="term" value="P:aromatic amino acid family biosynthetic process"/>
    <property type="evidence" value="ECO:0007669"/>
    <property type="project" value="UniProtKB-KW"/>
</dbReference>
<dbReference type="GO" id="GO:0000287">
    <property type="term" value="F:magnesium ion binding"/>
    <property type="evidence" value="ECO:0007669"/>
    <property type="project" value="UniProtKB-UniRule"/>
</dbReference>
<dbReference type="GO" id="GO:0005524">
    <property type="term" value="F:ATP binding"/>
    <property type="evidence" value="ECO:0007669"/>
    <property type="project" value="UniProtKB-UniRule"/>
</dbReference>
<comment type="function">
    <text evidence="11">Catalyzes the specific phosphorylation of the 3-hydroxyl group of shikimic acid using ATP as a cosubstrate.</text>
</comment>
<organism evidence="12 13">
    <name type="scientific">Streptococcus salivarius K12</name>
    <dbReference type="NCBI Taxonomy" id="1200793"/>
    <lineage>
        <taxon>Bacteria</taxon>
        <taxon>Bacillati</taxon>
        <taxon>Bacillota</taxon>
        <taxon>Bacilli</taxon>
        <taxon>Lactobacillales</taxon>
        <taxon>Streptococcaceae</taxon>
        <taxon>Streptococcus</taxon>
    </lineage>
</organism>
<feature type="binding site" evidence="11">
    <location>
        <position position="141"/>
    </location>
    <ligand>
        <name>substrate</name>
    </ligand>
</feature>
<dbReference type="Gene3D" id="3.40.50.300">
    <property type="entry name" value="P-loop containing nucleotide triphosphate hydrolases"/>
    <property type="match status" value="1"/>
</dbReference>
<keyword evidence="5 11" id="KW-0808">Transferase</keyword>
<comment type="subcellular location">
    <subcellularLocation>
        <location evidence="11">Cytoplasm</location>
    </subcellularLocation>
</comment>
<evidence type="ECO:0000256" key="9">
    <source>
        <dbReference type="ARBA" id="ARBA00023141"/>
    </source>
</evidence>
<protein>
    <recommendedName>
        <fullName evidence="3 11">Shikimate kinase</fullName>
        <shortName evidence="11">SK</shortName>
        <ecNumber evidence="3 11">2.7.1.71</ecNumber>
    </recommendedName>
</protein>
<keyword evidence="9 11" id="KW-0057">Aromatic amino acid biosynthesis</keyword>
<evidence type="ECO:0000313" key="13">
    <source>
        <dbReference type="Proteomes" id="UP000006983"/>
    </source>
</evidence>
<evidence type="ECO:0000256" key="8">
    <source>
        <dbReference type="ARBA" id="ARBA00022840"/>
    </source>
</evidence>
<dbReference type="InterPro" id="IPR027417">
    <property type="entry name" value="P-loop_NTPase"/>
</dbReference>
<dbReference type="Pfam" id="PF01202">
    <property type="entry name" value="SKI"/>
    <property type="match status" value="1"/>
</dbReference>
<evidence type="ECO:0000256" key="7">
    <source>
        <dbReference type="ARBA" id="ARBA00022777"/>
    </source>
</evidence>
<feature type="binding site" evidence="11">
    <location>
        <position position="59"/>
    </location>
    <ligand>
        <name>substrate</name>
    </ligand>
</feature>
<dbReference type="PROSITE" id="PS01128">
    <property type="entry name" value="SHIKIMATE_KINASE"/>
    <property type="match status" value="1"/>
</dbReference>
<gene>
    <name evidence="11" type="primary">aroK</name>
    <name evidence="12" type="ORF">RSSL_01554</name>
</gene>
<dbReference type="InterPro" id="IPR023000">
    <property type="entry name" value="Shikimate_kinase_CS"/>
</dbReference>
<dbReference type="GO" id="GO:0008652">
    <property type="term" value="P:amino acid biosynthetic process"/>
    <property type="evidence" value="ECO:0007669"/>
    <property type="project" value="UniProtKB-KW"/>
</dbReference>
<sequence length="170" mass="19386">MTWKDCSMAKVLLGFMGVGKSSVAPYLDGRFVDMDQVIEEKIGMSIADFFAKEGEAAFRQIESETLEELLQEGDDVIISTGGGVVVTERNRQLLTKNRKHNVWLHASFDVVYDRIEKDTKNQRPLFLNHSKEDFKAIYDGRMALYQDLADLVVTVDNRTPEEVARFIKCM</sequence>
<dbReference type="PATRIC" id="fig|1200793.3.peg.618"/>
<dbReference type="GO" id="GO:0005829">
    <property type="term" value="C:cytosol"/>
    <property type="evidence" value="ECO:0007669"/>
    <property type="project" value="TreeGrafter"/>
</dbReference>
<evidence type="ECO:0000256" key="6">
    <source>
        <dbReference type="ARBA" id="ARBA00022741"/>
    </source>
</evidence>
<feature type="binding site" evidence="11">
    <location>
        <position position="82"/>
    </location>
    <ligand>
        <name>substrate</name>
    </ligand>
</feature>
<comment type="similarity">
    <text evidence="2 11">Belongs to the shikimate kinase family.</text>
</comment>
<evidence type="ECO:0000256" key="11">
    <source>
        <dbReference type="HAMAP-Rule" id="MF_00109"/>
    </source>
</evidence>
<evidence type="ECO:0000256" key="5">
    <source>
        <dbReference type="ARBA" id="ARBA00022679"/>
    </source>
</evidence>
<evidence type="ECO:0000256" key="10">
    <source>
        <dbReference type="ARBA" id="ARBA00048567"/>
    </source>
</evidence>
<name>J7TXC2_STRSL</name>
<comment type="caution">
    <text evidence="12">The sequence shown here is derived from an EMBL/GenBank/DDBJ whole genome shotgun (WGS) entry which is preliminary data.</text>
</comment>
<feature type="binding site" evidence="11">
    <location>
        <begin position="17"/>
        <end position="22"/>
    </location>
    <ligand>
        <name>ATP</name>
        <dbReference type="ChEBI" id="CHEBI:30616"/>
    </ligand>
</feature>